<dbReference type="AlphaFoldDB" id="A0A1I1AJS3"/>
<sequence>MTPLRQRNQAAVGAVTLVVLALTMMVVYSADSLPFVDNGITYSAEFAESAGLAADNEVQVAGVRVGEVEDVVLDGKKVRVTFNVEGARVGADSTASIEIKTLLGEKFLAIQPAGAGPQDPNETIPLERTRTPFQLQDAFDQLSDTVEEIDTEQLAQSFTVLSDSLRDTPEHVRDALDGLSALSRTVSSRDDELGELLANTGQVSKILADRNAELTKIVEDGNLLLTELQNREEAIDALLTGAQELAAELSGLVADNSAQLRPALEKLGVVTDVLQRNQDNLNRSLELLAPFSRVGANATSNGRWFEGYICGLFPPVINAGAARINPEGCTPPISAPDQGVTQQGGN</sequence>
<dbReference type="EMBL" id="FOKG01000009">
    <property type="protein sequence ID" value="SFB38167.1"/>
    <property type="molecule type" value="Genomic_DNA"/>
</dbReference>
<dbReference type="PANTHER" id="PTHR33371">
    <property type="entry name" value="INTERMEMBRANE PHOSPHOLIPID TRANSPORT SYSTEM BINDING PROTEIN MLAD-RELATED"/>
    <property type="match status" value="1"/>
</dbReference>
<accession>A0A1I1AJS3</accession>
<dbReference type="STRING" id="490629.SAMN05216266_109231"/>
<dbReference type="InterPro" id="IPR003399">
    <property type="entry name" value="Mce/MlaD"/>
</dbReference>
<evidence type="ECO:0000313" key="4">
    <source>
        <dbReference type="Proteomes" id="UP000243799"/>
    </source>
</evidence>
<name>A0A1I1AJS3_9PSEU</name>
<dbReference type="RefSeq" id="WP_091674212.1">
    <property type="nucleotide sequence ID" value="NZ_FOKG01000009.1"/>
</dbReference>
<evidence type="ECO:0000259" key="2">
    <source>
        <dbReference type="Pfam" id="PF11887"/>
    </source>
</evidence>
<dbReference type="InterPro" id="IPR005693">
    <property type="entry name" value="Mce"/>
</dbReference>
<proteinExistence type="predicted"/>
<evidence type="ECO:0000313" key="3">
    <source>
        <dbReference type="EMBL" id="SFB38167.1"/>
    </source>
</evidence>
<dbReference type="Proteomes" id="UP000243799">
    <property type="component" value="Unassembled WGS sequence"/>
</dbReference>
<feature type="domain" description="Mce/MlaD" evidence="1">
    <location>
        <begin position="39"/>
        <end position="112"/>
    </location>
</feature>
<dbReference type="OrthoDB" id="5241191at2"/>
<dbReference type="Pfam" id="PF11887">
    <property type="entry name" value="Mce4_CUP1"/>
    <property type="match status" value="1"/>
</dbReference>
<dbReference type="PRINTS" id="PR01782">
    <property type="entry name" value="MCEVIRFACTOR"/>
</dbReference>
<dbReference type="GO" id="GO:0005576">
    <property type="term" value="C:extracellular region"/>
    <property type="evidence" value="ECO:0007669"/>
    <property type="project" value="TreeGrafter"/>
</dbReference>
<evidence type="ECO:0000259" key="1">
    <source>
        <dbReference type="Pfam" id="PF02470"/>
    </source>
</evidence>
<protein>
    <submittedName>
        <fullName evidence="3">Phospholipid/cholesterol/gamma-HCH transport system substrate-binding protein</fullName>
    </submittedName>
</protein>
<reference evidence="4" key="1">
    <citation type="submission" date="2016-10" db="EMBL/GenBank/DDBJ databases">
        <authorList>
            <person name="Varghese N."/>
            <person name="Submissions S."/>
        </authorList>
    </citation>
    <scope>NUCLEOTIDE SEQUENCE [LARGE SCALE GENOMIC DNA]</scope>
    <source>
        <strain evidence="4">CGMCC 4.3568</strain>
    </source>
</reference>
<dbReference type="PANTHER" id="PTHR33371:SF18">
    <property type="entry name" value="MCE-FAMILY PROTEIN MCE3C"/>
    <property type="match status" value="1"/>
</dbReference>
<dbReference type="InterPro" id="IPR024516">
    <property type="entry name" value="Mce_C"/>
</dbReference>
<dbReference type="Pfam" id="PF02470">
    <property type="entry name" value="MlaD"/>
    <property type="match status" value="1"/>
</dbReference>
<gene>
    <name evidence="3" type="ORF">SAMN05216266_109231</name>
</gene>
<dbReference type="NCBIfam" id="TIGR00996">
    <property type="entry name" value="Mtu_fam_mce"/>
    <property type="match status" value="1"/>
</dbReference>
<keyword evidence="4" id="KW-1185">Reference proteome</keyword>
<dbReference type="InterPro" id="IPR052336">
    <property type="entry name" value="MlaD_Phospholipid_Transporter"/>
</dbReference>
<organism evidence="3 4">
    <name type="scientific">Amycolatopsis marina</name>
    <dbReference type="NCBI Taxonomy" id="490629"/>
    <lineage>
        <taxon>Bacteria</taxon>
        <taxon>Bacillati</taxon>
        <taxon>Actinomycetota</taxon>
        <taxon>Actinomycetes</taxon>
        <taxon>Pseudonocardiales</taxon>
        <taxon>Pseudonocardiaceae</taxon>
        <taxon>Amycolatopsis</taxon>
    </lineage>
</organism>
<feature type="domain" description="Mammalian cell entry C-terminal" evidence="2">
    <location>
        <begin position="120"/>
        <end position="295"/>
    </location>
</feature>